<evidence type="ECO:0000256" key="4">
    <source>
        <dbReference type="ARBA" id="ARBA00022481"/>
    </source>
</evidence>
<evidence type="ECO:0000256" key="8">
    <source>
        <dbReference type="HAMAP-Rule" id="MF_00093"/>
    </source>
</evidence>
<dbReference type="SMART" id="SM00937">
    <property type="entry name" value="PCRF"/>
    <property type="match status" value="1"/>
</dbReference>
<evidence type="ECO:0000256" key="5">
    <source>
        <dbReference type="ARBA" id="ARBA00022490"/>
    </source>
</evidence>
<dbReference type="Gene3D" id="3.30.160.20">
    <property type="match status" value="1"/>
</dbReference>
<protein>
    <recommendedName>
        <fullName evidence="7 8">Peptide chain release factor 1</fullName>
        <shortName evidence="8">RF-1</shortName>
    </recommendedName>
</protein>
<dbReference type="Proteomes" id="UP000398619">
    <property type="component" value="Unassembled WGS sequence"/>
</dbReference>
<dbReference type="FunFam" id="3.30.70.1660:FF:000004">
    <property type="entry name" value="Peptide chain release factor 1"/>
    <property type="match status" value="1"/>
</dbReference>
<dbReference type="GO" id="GO:0005829">
    <property type="term" value="C:cytosol"/>
    <property type="evidence" value="ECO:0007669"/>
    <property type="project" value="UniProtKB-ARBA"/>
</dbReference>
<dbReference type="PROSITE" id="PS00745">
    <property type="entry name" value="RF_PROK_I"/>
    <property type="match status" value="1"/>
</dbReference>
<comment type="similarity">
    <text evidence="3 8">Belongs to the prokaryotic/mitochondrial release factor family.</text>
</comment>
<dbReference type="PANTHER" id="PTHR43804:SF7">
    <property type="entry name" value="LD18447P"/>
    <property type="match status" value="1"/>
</dbReference>
<dbReference type="PANTHER" id="PTHR43804">
    <property type="entry name" value="LD18447P"/>
    <property type="match status" value="1"/>
</dbReference>
<evidence type="ECO:0000256" key="2">
    <source>
        <dbReference type="ARBA" id="ARBA00004496"/>
    </source>
</evidence>
<dbReference type="Gene3D" id="3.30.70.1660">
    <property type="match status" value="2"/>
</dbReference>
<dbReference type="HAMAP" id="MF_00093">
    <property type="entry name" value="Rel_fac_1"/>
    <property type="match status" value="1"/>
</dbReference>
<proteinExistence type="inferred from homology"/>
<comment type="PTM">
    <text evidence="8">Methylated by PrmC. Methylation increases the termination efficiency of RF1.</text>
</comment>
<comment type="function">
    <text evidence="1 8">Peptide chain release factor 1 directs the termination of translation in response to the peptide chain termination codons UAG and UAA.</text>
</comment>
<name>A0A564UH61_9FIRM</name>
<comment type="subcellular location">
    <subcellularLocation>
        <location evidence="2 8">Cytoplasm</location>
    </subcellularLocation>
</comment>
<evidence type="ECO:0000256" key="1">
    <source>
        <dbReference type="ARBA" id="ARBA00002986"/>
    </source>
</evidence>
<sequence>MFDKLEDLRIRLDEILNELQEPDVANDQNRFRKLMKEQNDLTPIVEAYNEYKECKQAIDDSLEMLEEESDEEMRELAKEELNDNKKRVEELEQELKILLLPKDPNDEKNVIVEIRAGAGGDEAALFAAEIYRMYMHYAESQRWKVELVECEEIGIGGMKNVTFMIDGKGAYSKMKYESGVHRVQRVPETESGGRIHTSTITVAVMPEAEDVDIQIDEKDIRIDVMRASGNGGQCVNTTDSAVRLTHYPTGIVIYSQTEKSQLQNKDKAFALLRAKLYDLECQKRHDAEAEARKSQIGTGDRSEKIRTYNFPQGRVTDHRIGLTLYKLDKIMNGDIQEIIDACIAADQAAKLANMNEEM</sequence>
<gene>
    <name evidence="8 11" type="primary">prfA</name>
    <name evidence="11" type="ORF">DLSSTS7063_02551</name>
</gene>
<dbReference type="FunFam" id="3.30.160.20:FF:000004">
    <property type="entry name" value="Peptide chain release factor 1"/>
    <property type="match status" value="1"/>
</dbReference>
<dbReference type="Pfam" id="PF00472">
    <property type="entry name" value="RF-1"/>
    <property type="match status" value="1"/>
</dbReference>
<keyword evidence="5 8" id="KW-0963">Cytoplasm</keyword>
<keyword evidence="9" id="KW-0175">Coiled coil</keyword>
<dbReference type="Gene3D" id="6.10.140.1950">
    <property type="match status" value="1"/>
</dbReference>
<dbReference type="Pfam" id="PF03462">
    <property type="entry name" value="PCRF"/>
    <property type="match status" value="1"/>
</dbReference>
<keyword evidence="4 8" id="KW-0488">Methylation</keyword>
<evidence type="ECO:0000256" key="9">
    <source>
        <dbReference type="SAM" id="Coils"/>
    </source>
</evidence>
<dbReference type="FunFam" id="3.30.70.1660:FF:000002">
    <property type="entry name" value="Peptide chain release factor 1"/>
    <property type="match status" value="1"/>
</dbReference>
<dbReference type="NCBIfam" id="TIGR00019">
    <property type="entry name" value="prfA"/>
    <property type="match status" value="1"/>
</dbReference>
<evidence type="ECO:0000313" key="12">
    <source>
        <dbReference type="Proteomes" id="UP000398619"/>
    </source>
</evidence>
<dbReference type="NCBIfam" id="NF001859">
    <property type="entry name" value="PRK00591.1"/>
    <property type="match status" value="1"/>
</dbReference>
<dbReference type="AlphaFoldDB" id="A0A564UH61"/>
<accession>A0A564UH61</accession>
<dbReference type="InterPro" id="IPR050057">
    <property type="entry name" value="Prokaryotic/Mito_RF"/>
</dbReference>
<feature type="coiled-coil region" evidence="9">
    <location>
        <begin position="48"/>
        <end position="98"/>
    </location>
</feature>
<evidence type="ECO:0000259" key="10">
    <source>
        <dbReference type="PROSITE" id="PS00745"/>
    </source>
</evidence>
<evidence type="ECO:0000313" key="11">
    <source>
        <dbReference type="EMBL" id="VUX18810.1"/>
    </source>
</evidence>
<dbReference type="InterPro" id="IPR045853">
    <property type="entry name" value="Pep_chain_release_fac_I_sf"/>
</dbReference>
<keyword evidence="6 8" id="KW-0648">Protein biosynthesis</keyword>
<dbReference type="InterPro" id="IPR005139">
    <property type="entry name" value="PCRF"/>
</dbReference>
<dbReference type="EMBL" id="CABHNM010000060">
    <property type="protein sequence ID" value="VUX18810.1"/>
    <property type="molecule type" value="Genomic_DNA"/>
</dbReference>
<dbReference type="InterPro" id="IPR000352">
    <property type="entry name" value="Pep_chain_release_fac_I"/>
</dbReference>
<feature type="domain" description="Prokaryotic-type class I peptide chain release factors" evidence="10">
    <location>
        <begin position="226"/>
        <end position="242"/>
    </location>
</feature>
<feature type="modified residue" description="N5-methylglutamine" evidence="8">
    <location>
        <position position="233"/>
    </location>
</feature>
<reference evidence="11 12" key="1">
    <citation type="submission" date="2019-07" db="EMBL/GenBank/DDBJ databases">
        <authorList>
            <person name="Hibberd C M."/>
            <person name="Gehrig L. J."/>
            <person name="Chang H.-W."/>
            <person name="Venkatesh S."/>
        </authorList>
    </citation>
    <scope>NUCLEOTIDE SEQUENCE [LARGE SCALE GENOMIC DNA]</scope>
    <source>
        <strain evidence="11">Dorea_longicatena_SSTS_Bg7063</strain>
    </source>
</reference>
<evidence type="ECO:0000256" key="3">
    <source>
        <dbReference type="ARBA" id="ARBA00010835"/>
    </source>
</evidence>
<dbReference type="GO" id="GO:0016149">
    <property type="term" value="F:translation release factor activity, codon specific"/>
    <property type="evidence" value="ECO:0007669"/>
    <property type="project" value="UniProtKB-UniRule"/>
</dbReference>
<organism evidence="11 12">
    <name type="scientific">Dorea longicatena</name>
    <dbReference type="NCBI Taxonomy" id="88431"/>
    <lineage>
        <taxon>Bacteria</taxon>
        <taxon>Bacillati</taxon>
        <taxon>Bacillota</taxon>
        <taxon>Clostridia</taxon>
        <taxon>Lachnospirales</taxon>
        <taxon>Lachnospiraceae</taxon>
        <taxon>Dorea</taxon>
    </lineage>
</organism>
<evidence type="ECO:0000256" key="6">
    <source>
        <dbReference type="ARBA" id="ARBA00022917"/>
    </source>
</evidence>
<dbReference type="InterPro" id="IPR004373">
    <property type="entry name" value="RF-1"/>
</dbReference>
<evidence type="ECO:0000256" key="7">
    <source>
        <dbReference type="ARBA" id="ARBA00050039"/>
    </source>
</evidence>
<dbReference type="RefSeq" id="WP_144101309.1">
    <property type="nucleotide sequence ID" value="NZ_CABHNM010000060.1"/>
</dbReference>
<dbReference type="SUPFAM" id="SSF75620">
    <property type="entry name" value="Release factor"/>
    <property type="match status" value="1"/>
</dbReference>